<dbReference type="PANTHER" id="PTHR43317:SF1">
    <property type="entry name" value="THERMOSPERMINE SYNTHASE ACAULIS5"/>
    <property type="match status" value="1"/>
</dbReference>
<dbReference type="EMBL" id="JAPWIE010000001">
    <property type="protein sequence ID" value="MCZ4549006.1"/>
    <property type="molecule type" value="Genomic_DNA"/>
</dbReference>
<reference evidence="3" key="1">
    <citation type="submission" date="2022-12" db="EMBL/GenBank/DDBJ databases">
        <authorList>
            <person name="Krivoruchko A.V."/>
            <person name="Elkin A."/>
        </authorList>
    </citation>
    <scope>NUCLEOTIDE SEQUENCE</scope>
    <source>
        <strain evidence="3">IEGM 1388</strain>
    </source>
</reference>
<keyword evidence="4" id="KW-1185">Reference proteome</keyword>
<dbReference type="NCBIfam" id="NF037959">
    <property type="entry name" value="MFS_SpdSyn"/>
    <property type="match status" value="1"/>
</dbReference>
<dbReference type="PANTHER" id="PTHR43317">
    <property type="entry name" value="THERMOSPERMINE SYNTHASE ACAULIS5"/>
    <property type="match status" value="1"/>
</dbReference>
<accession>A0ABT4MPS4</accession>
<dbReference type="Pfam" id="PF13649">
    <property type="entry name" value="Methyltransf_25"/>
    <property type="match status" value="1"/>
</dbReference>
<gene>
    <name evidence="3" type="ORF">O4213_03375</name>
</gene>
<sequence>MAKGRRQTRSRNAAAGSEAAAGPEAGTYAIDTGTCELIRDHLTDGWIITVNGAQSSHINLTDPAQLDFEYMQWIAEIAKEHWDPDARLRVLHLGAGACTLARYFAATYPAARQVAVDIDQRLTELVREWFDLPRAPLLRLRVGDARAVTASLTESTRDLIIRDVFAGTQTPPALTTLEFTQQVRRVLAPGGIYVVNCGDTRDLSLARSEAATLGTVFEQLTVIADPAMLKGRRYGNIVIAGSDVPFGDSPALTRNLLGGVPAQVWLDPKVRSFAAAGKVLRD</sequence>
<keyword evidence="1" id="KW-0620">Polyamine biosynthesis</keyword>
<proteinExistence type="predicted"/>
<comment type="caution">
    <text evidence="3">The sequence shown here is derived from an EMBL/GenBank/DDBJ whole genome shotgun (WGS) entry which is preliminary data.</text>
</comment>
<evidence type="ECO:0000313" key="4">
    <source>
        <dbReference type="Proteomes" id="UP001067235"/>
    </source>
</evidence>
<protein>
    <submittedName>
        <fullName evidence="3">Fused MFS/spermidine synthase</fullName>
    </submittedName>
</protein>
<dbReference type="InterPro" id="IPR029063">
    <property type="entry name" value="SAM-dependent_MTases_sf"/>
</dbReference>
<feature type="domain" description="Methyltransferase" evidence="2">
    <location>
        <begin position="90"/>
        <end position="191"/>
    </location>
</feature>
<evidence type="ECO:0000256" key="1">
    <source>
        <dbReference type="ARBA" id="ARBA00023115"/>
    </source>
</evidence>
<organism evidence="3 4">
    <name type="scientific">Gordonia rubripertincta</name>
    <name type="common">Rhodococcus corallinus</name>
    <dbReference type="NCBI Taxonomy" id="36822"/>
    <lineage>
        <taxon>Bacteria</taxon>
        <taxon>Bacillati</taxon>
        <taxon>Actinomycetota</taxon>
        <taxon>Actinomycetes</taxon>
        <taxon>Mycobacteriales</taxon>
        <taxon>Gordoniaceae</taxon>
        <taxon>Gordonia</taxon>
    </lineage>
</organism>
<dbReference type="InterPro" id="IPR041698">
    <property type="entry name" value="Methyltransf_25"/>
</dbReference>
<dbReference type="RefSeq" id="WP_301569498.1">
    <property type="nucleotide sequence ID" value="NZ_JAPWIE010000001.1"/>
</dbReference>
<evidence type="ECO:0000259" key="2">
    <source>
        <dbReference type="Pfam" id="PF13649"/>
    </source>
</evidence>
<dbReference type="Proteomes" id="UP001067235">
    <property type="component" value="Unassembled WGS sequence"/>
</dbReference>
<dbReference type="CDD" id="cd02440">
    <property type="entry name" value="AdoMet_MTases"/>
    <property type="match status" value="1"/>
</dbReference>
<dbReference type="SUPFAM" id="SSF53335">
    <property type="entry name" value="S-adenosyl-L-methionine-dependent methyltransferases"/>
    <property type="match status" value="1"/>
</dbReference>
<evidence type="ECO:0000313" key="3">
    <source>
        <dbReference type="EMBL" id="MCZ4549006.1"/>
    </source>
</evidence>
<dbReference type="Gene3D" id="3.40.50.150">
    <property type="entry name" value="Vaccinia Virus protein VP39"/>
    <property type="match status" value="1"/>
</dbReference>
<name>A0ABT4MPS4_GORRU</name>